<keyword evidence="12" id="KW-1185">Reference proteome</keyword>
<dbReference type="PRINTS" id="PR00077">
    <property type="entry name" value="GPDHDRGNASE"/>
</dbReference>
<dbReference type="InterPro" id="IPR027989">
    <property type="entry name" value="DUF4461"/>
</dbReference>
<evidence type="ECO:0000256" key="6">
    <source>
        <dbReference type="ARBA" id="ARBA00048723"/>
    </source>
</evidence>
<evidence type="ECO:0000256" key="8">
    <source>
        <dbReference type="RuleBase" id="RU361243"/>
    </source>
</evidence>
<evidence type="ECO:0000256" key="9">
    <source>
        <dbReference type="SAM" id="MobiDB-lite"/>
    </source>
</evidence>
<dbReference type="InterPro" id="IPR006168">
    <property type="entry name" value="G3P_DH_NAD-dep"/>
</dbReference>
<evidence type="ECO:0000256" key="4">
    <source>
        <dbReference type="ARBA" id="ARBA00023002"/>
    </source>
</evidence>
<dbReference type="GO" id="GO:0051287">
    <property type="term" value="F:NAD binding"/>
    <property type="evidence" value="ECO:0007669"/>
    <property type="project" value="UniProtKB-UniRule"/>
</dbReference>
<comment type="subcellular location">
    <subcellularLocation>
        <location evidence="1">Cytoplasm</location>
    </subcellularLocation>
</comment>
<protein>
    <recommendedName>
        <fullName evidence="8">Glycerol-3-phosphate dehydrogenase [NAD(+)]</fullName>
        <ecNumber evidence="8">1.1.1.8</ecNumber>
    </recommendedName>
</protein>
<dbReference type="SUPFAM" id="SSF48179">
    <property type="entry name" value="6-phosphogluconate dehydrogenase C-terminal domain-like"/>
    <property type="match status" value="1"/>
</dbReference>
<dbReference type="SUPFAM" id="SSF56672">
    <property type="entry name" value="DNA/RNA polymerases"/>
    <property type="match status" value="1"/>
</dbReference>
<dbReference type="EMBL" id="OZ035829">
    <property type="protein sequence ID" value="CAL1612198.1"/>
    <property type="molecule type" value="Genomic_DNA"/>
</dbReference>
<dbReference type="GO" id="GO:0005975">
    <property type="term" value="P:carbohydrate metabolic process"/>
    <property type="evidence" value="ECO:0007669"/>
    <property type="project" value="InterPro"/>
</dbReference>
<reference evidence="11 12" key="1">
    <citation type="submission" date="2024-04" db="EMBL/GenBank/DDBJ databases">
        <authorList>
            <person name="Waldvogel A.-M."/>
            <person name="Schoenle A."/>
        </authorList>
    </citation>
    <scope>NUCLEOTIDE SEQUENCE [LARGE SCALE GENOMIC DNA]</scope>
</reference>
<dbReference type="GO" id="GO:0046168">
    <property type="term" value="P:glycerol-3-phosphate catabolic process"/>
    <property type="evidence" value="ECO:0007669"/>
    <property type="project" value="UniProtKB-UniRule"/>
</dbReference>
<dbReference type="PROSITE" id="PS50878">
    <property type="entry name" value="RT_POL"/>
    <property type="match status" value="1"/>
</dbReference>
<evidence type="ECO:0000313" key="12">
    <source>
        <dbReference type="Proteomes" id="UP001497482"/>
    </source>
</evidence>
<dbReference type="InterPro" id="IPR017751">
    <property type="entry name" value="G3P_DH_NAD-dep_euk"/>
</dbReference>
<dbReference type="InterPro" id="IPR013328">
    <property type="entry name" value="6PGD_dom2"/>
</dbReference>
<organism evidence="11 12">
    <name type="scientific">Knipowitschia caucasica</name>
    <name type="common">Caucasian dwarf goby</name>
    <name type="synonym">Pomatoschistus caucasicus</name>
    <dbReference type="NCBI Taxonomy" id="637954"/>
    <lineage>
        <taxon>Eukaryota</taxon>
        <taxon>Metazoa</taxon>
        <taxon>Chordata</taxon>
        <taxon>Craniata</taxon>
        <taxon>Vertebrata</taxon>
        <taxon>Euteleostomi</taxon>
        <taxon>Actinopterygii</taxon>
        <taxon>Neopterygii</taxon>
        <taxon>Teleostei</taxon>
        <taxon>Neoteleostei</taxon>
        <taxon>Acanthomorphata</taxon>
        <taxon>Gobiaria</taxon>
        <taxon>Gobiiformes</taxon>
        <taxon>Gobioidei</taxon>
        <taxon>Gobiidae</taxon>
        <taxon>Gobiinae</taxon>
        <taxon>Knipowitschia</taxon>
    </lineage>
</organism>
<dbReference type="Gene3D" id="3.40.50.720">
    <property type="entry name" value="NAD(P)-binding Rossmann-like Domain"/>
    <property type="match status" value="1"/>
</dbReference>
<dbReference type="InterPro" id="IPR008927">
    <property type="entry name" value="6-PGluconate_DH-like_C_sf"/>
</dbReference>
<evidence type="ECO:0000256" key="3">
    <source>
        <dbReference type="ARBA" id="ARBA00022490"/>
    </source>
</evidence>
<dbReference type="PANTHER" id="PTHR11728:SF7">
    <property type="entry name" value="GLYCEROL-3-PHOSPHATE DEHYDROGENASE 1-LIKE PROTEIN"/>
    <property type="match status" value="1"/>
</dbReference>
<dbReference type="CDD" id="cd01650">
    <property type="entry name" value="RT_nLTR_like"/>
    <property type="match status" value="1"/>
</dbReference>
<evidence type="ECO:0000256" key="2">
    <source>
        <dbReference type="ARBA" id="ARBA00011009"/>
    </source>
</evidence>
<comment type="similarity">
    <text evidence="2 7">Belongs to the NAD-dependent glycerol-3-phosphate dehydrogenase family.</text>
</comment>
<feature type="domain" description="Reverse transcriptase" evidence="10">
    <location>
        <begin position="784"/>
        <end position="1098"/>
    </location>
</feature>
<feature type="region of interest" description="Disordered" evidence="9">
    <location>
        <begin position="39"/>
        <end position="59"/>
    </location>
</feature>
<dbReference type="GO" id="GO:0042803">
    <property type="term" value="F:protein homodimerization activity"/>
    <property type="evidence" value="ECO:0007669"/>
    <property type="project" value="InterPro"/>
</dbReference>
<evidence type="ECO:0000256" key="7">
    <source>
        <dbReference type="RuleBase" id="RU000437"/>
    </source>
</evidence>
<keyword evidence="3" id="KW-0963">Cytoplasm</keyword>
<name>A0AAV2MFL8_KNICA</name>
<dbReference type="InterPro" id="IPR028031">
    <property type="entry name" value="DUF4460"/>
</dbReference>
<accession>A0AAV2MFL8</accession>
<dbReference type="Pfam" id="PF00078">
    <property type="entry name" value="RVT_1"/>
    <property type="match status" value="1"/>
</dbReference>
<keyword evidence="5 7" id="KW-0520">NAD</keyword>
<dbReference type="PANTHER" id="PTHR11728">
    <property type="entry name" value="GLYCEROL-3-PHOSPHATE DEHYDROGENASE"/>
    <property type="match status" value="1"/>
</dbReference>
<dbReference type="InterPro" id="IPR036291">
    <property type="entry name" value="NAD(P)-bd_dom_sf"/>
</dbReference>
<evidence type="ECO:0000313" key="11">
    <source>
        <dbReference type="EMBL" id="CAL1612198.1"/>
    </source>
</evidence>
<dbReference type="InterPro" id="IPR000477">
    <property type="entry name" value="RT_dom"/>
</dbReference>
<dbReference type="Pfam" id="PF07479">
    <property type="entry name" value="NAD_Gly3P_dh_C"/>
    <property type="match status" value="1"/>
</dbReference>
<dbReference type="InterPro" id="IPR043502">
    <property type="entry name" value="DNA/RNA_pol_sf"/>
</dbReference>
<feature type="compositionally biased region" description="Polar residues" evidence="9">
    <location>
        <begin position="42"/>
        <end position="58"/>
    </location>
</feature>
<dbReference type="SUPFAM" id="SSF51735">
    <property type="entry name" value="NAD(P)-binding Rossmann-fold domains"/>
    <property type="match status" value="1"/>
</dbReference>
<sequence length="1326" mass="147619">MTFYHNIFSSDYISHQPFVLSRLHVVIITRASPLAPVDPESRQGSICRSPQPGFSSSKADTRTAMTAPLKVCIVGSGNWGSAIARIIGQNVRSLQRFCSTVNMWVYEENIQGRNLTDIINTEHENVKYLPGYKLPENVVAVPRLSEAAEGADLLVFVVPHQFIQKLCEEMVGCVSSKARGISLIKGIDVGPDGLRLISDIIRQKMEIDVSVLMGANIANEVAAEKFCETTIGSRILENGLLFKELLQTPNFRINVVEDADTVELCGALKNIVAVGAGFCDGLRCGDNTKAAVIRLGLMEMIAFAKLFSSDAVSEATFLESCGVADLITTCYGGRNRRVAEAFAKTGKSIEELEGEMLNGQKLQGPATSAEVYHILQQKNLVDKFPLFVAVYQICFEGKPVQDVISCLQSHPEHIWRSNGAVMSVCSALRCVTRLKRRHVVSSLFQQRALSGAEAVNALRPFYFAVHPDFFGQHPKEREVNENSLKRLNGYLESLQRHGARSVQPMKLTFYVRDTSDGEEPDSAGFRPVTFTLHSGDVLSAVQNVLSSCGLPLEHLQGAPQSTARAPSTPAPQPFYRPIKWDKSYYSFTGFRDPEQELRQAQRVQPTLSLWLRKNEPEATKKHKASVPRRDELQRLKAELCHQFHLTDIRWQRRWGVSHRCCQLQSLKRLSLQQPEALVPLQGHTVVFADQTEMDAGGHVTLGTMDVHHQWLTLLSGLSSLRSLLQQCLWLKERISLLLGGAVVLLPEQSEQRVSEHYSELSRLHKSLLQEGLRVHPRSLEGLALMLDNQRSSPALHDRGHFLIPVTSDLFTLQAFLQGHAPEARRRTQRHLQQKREEDLSLQRCLVSLSLSSLSKDPSVSSVQMWSCCERLLELRPPLLQGLELQVCSYYSVLQDGEGLIHPDQACAVPGRRITDSLVLIRDTICYARDRNIRLVVLNLDFEKAFDRVSHQYLFEVLRKVGLPDRFIEWVGLLYRGISSRFIVNGHLTKAVQINCGVRQGCPLSALLYILCIEPLAQVLRRDQRIRGVGIPGGGGLTAKCVLYMDDVNVLCTDLLSVNRTLDLTDWFGLASGSKLNRAKTQAQFYGPWTPDETAGLPLTVTQGQKILGIRRAILNLERAVFYFIWGSKWERVRREVLKKPKEKGGKGVPDLPLFLGARFTALHLALATSPSRNPKTTAFTRFWMGSFLRRKKFLPIDLRVPEREPVSPVRGLAIGEPSQVWRNVNHPAAKQTPGPVLDGGSEVLPVRSVPPAGEVLTAQLMLYGVGLSPSAKKDFTRIWLTLAATKDAIWTSRNLLVGRHMQIPPVAVIRMAAATVREAVAAGGGP</sequence>
<proteinExistence type="inferred from homology"/>
<evidence type="ECO:0000259" key="10">
    <source>
        <dbReference type="PROSITE" id="PS50878"/>
    </source>
</evidence>
<dbReference type="NCBIfam" id="TIGR03376">
    <property type="entry name" value="glycerol3P_DH"/>
    <property type="match status" value="1"/>
</dbReference>
<dbReference type="FunFam" id="3.40.50.720:FF:000088">
    <property type="entry name" value="Glycerol-3-phosphate dehydrogenase [NAD(+)]"/>
    <property type="match status" value="1"/>
</dbReference>
<comment type="catalytic activity">
    <reaction evidence="6">
        <text>sn-glycerol 3-phosphate + NAD(+) = dihydroxyacetone phosphate + NADH + H(+)</text>
        <dbReference type="Rhea" id="RHEA:11092"/>
        <dbReference type="ChEBI" id="CHEBI:15378"/>
        <dbReference type="ChEBI" id="CHEBI:57540"/>
        <dbReference type="ChEBI" id="CHEBI:57597"/>
        <dbReference type="ChEBI" id="CHEBI:57642"/>
        <dbReference type="ChEBI" id="CHEBI:57945"/>
        <dbReference type="EC" id="1.1.1.8"/>
    </reaction>
    <physiologicalReaction direction="left-to-right" evidence="6">
        <dbReference type="Rhea" id="RHEA:11093"/>
    </physiologicalReaction>
</comment>
<dbReference type="FunFam" id="1.10.1040.10:FF:000084">
    <property type="entry name" value="Glycerol-3-phosphate dehydrogenase [NAD(+)], cytoplasmic"/>
    <property type="match status" value="1"/>
</dbReference>
<dbReference type="GO" id="GO:0141152">
    <property type="term" value="F:glycerol-3-phosphate dehydrogenase (NAD+) activity"/>
    <property type="evidence" value="ECO:0007669"/>
    <property type="project" value="UniProtKB-UniRule"/>
</dbReference>
<dbReference type="Gene3D" id="1.10.1040.10">
    <property type="entry name" value="N-(1-d-carboxylethyl)-l-norvaline Dehydrogenase, domain 2"/>
    <property type="match status" value="1"/>
</dbReference>
<evidence type="ECO:0000256" key="1">
    <source>
        <dbReference type="ARBA" id="ARBA00004496"/>
    </source>
</evidence>
<dbReference type="Proteomes" id="UP001497482">
    <property type="component" value="Chromosome 7"/>
</dbReference>
<dbReference type="Pfam" id="PF14688">
    <property type="entry name" value="DUF4461"/>
    <property type="match status" value="1"/>
</dbReference>
<dbReference type="InterPro" id="IPR011128">
    <property type="entry name" value="G3P_DH_NAD-dep_N"/>
</dbReference>
<dbReference type="GO" id="GO:0005829">
    <property type="term" value="C:cytosol"/>
    <property type="evidence" value="ECO:0007669"/>
    <property type="project" value="TreeGrafter"/>
</dbReference>
<dbReference type="InterPro" id="IPR006109">
    <property type="entry name" value="G3P_DH_NAD-dep_C"/>
</dbReference>
<evidence type="ECO:0000256" key="5">
    <source>
        <dbReference type="ARBA" id="ARBA00023027"/>
    </source>
</evidence>
<keyword evidence="4 7" id="KW-0560">Oxidoreductase</keyword>
<dbReference type="Pfam" id="PF14687">
    <property type="entry name" value="DUF4460"/>
    <property type="match status" value="1"/>
</dbReference>
<gene>
    <name evidence="11" type="ORF">KC01_LOCUS38544</name>
</gene>
<dbReference type="EC" id="1.1.1.8" evidence="8"/>
<dbReference type="Pfam" id="PF01210">
    <property type="entry name" value="NAD_Gly3P_dh_N"/>
    <property type="match status" value="1"/>
</dbReference>